<evidence type="ECO:0000259" key="1">
    <source>
        <dbReference type="PROSITE" id="PS50042"/>
    </source>
</evidence>
<dbReference type="SUPFAM" id="SSF51182">
    <property type="entry name" value="RmlC-like cupins"/>
    <property type="match status" value="1"/>
</dbReference>
<sequence length="131" mass="14435">MTSQPRNITAALASFDERWQPRSLAVVNDTEIRLAKAEGDYVWHRHPDSDEFFVVLEGHLRIDLRDEDGQRRVELSALDSYLVPRGVEHRPSSSHGASIITVDRTGTATTGDFAGTVPDHITSLTSGLPLG</sequence>
<evidence type="ECO:0000313" key="3">
    <source>
        <dbReference type="Proteomes" id="UP000265581"/>
    </source>
</evidence>
<dbReference type="Proteomes" id="UP000265581">
    <property type="component" value="Unassembled WGS sequence"/>
</dbReference>
<dbReference type="Pfam" id="PF07883">
    <property type="entry name" value="Cupin_2"/>
    <property type="match status" value="1"/>
</dbReference>
<dbReference type="InterPro" id="IPR052044">
    <property type="entry name" value="PKS_Associated_Protein"/>
</dbReference>
<organism evidence="2 3">
    <name type="scientific">Aeromicrobium endophyticum</name>
    <dbReference type="NCBI Taxonomy" id="2292704"/>
    <lineage>
        <taxon>Bacteria</taxon>
        <taxon>Bacillati</taxon>
        <taxon>Actinomycetota</taxon>
        <taxon>Actinomycetes</taxon>
        <taxon>Propionibacteriales</taxon>
        <taxon>Nocardioidaceae</taxon>
        <taxon>Aeromicrobium</taxon>
    </lineage>
</organism>
<reference evidence="2 3" key="1">
    <citation type="submission" date="2018-08" db="EMBL/GenBank/DDBJ databases">
        <title>Aeromicrobium sp. M2KJ-4, whole genome shotgun sequence.</title>
        <authorList>
            <person name="Tuo L."/>
        </authorList>
    </citation>
    <scope>NUCLEOTIDE SEQUENCE [LARGE SCALE GENOMIC DNA]</scope>
    <source>
        <strain evidence="2 3">M2KJ-4</strain>
    </source>
</reference>
<gene>
    <name evidence="2" type="ORF">DX116_02700</name>
</gene>
<name>A0A371PEP9_9ACTN</name>
<dbReference type="InterPro" id="IPR011051">
    <property type="entry name" value="RmlC_Cupin_sf"/>
</dbReference>
<dbReference type="PANTHER" id="PTHR36114">
    <property type="entry name" value="16.7 KDA PROTEIN IN WHIE LOCUS"/>
    <property type="match status" value="1"/>
</dbReference>
<accession>A0A371PEP9</accession>
<dbReference type="InterPro" id="IPR014710">
    <property type="entry name" value="RmlC-like_jellyroll"/>
</dbReference>
<feature type="domain" description="Cyclic nucleotide-binding" evidence="1">
    <location>
        <begin position="11"/>
        <end position="78"/>
    </location>
</feature>
<dbReference type="InterPro" id="IPR000595">
    <property type="entry name" value="cNMP-bd_dom"/>
</dbReference>
<dbReference type="AlphaFoldDB" id="A0A371PEP9"/>
<dbReference type="PANTHER" id="PTHR36114:SF1">
    <property type="entry name" value="16.7 KDA PROTEIN IN WHIE LOCUS"/>
    <property type="match status" value="1"/>
</dbReference>
<dbReference type="Gene3D" id="2.60.120.10">
    <property type="entry name" value="Jelly Rolls"/>
    <property type="match status" value="1"/>
</dbReference>
<comment type="caution">
    <text evidence="2">The sequence shown here is derived from an EMBL/GenBank/DDBJ whole genome shotgun (WGS) entry which is preliminary data.</text>
</comment>
<protein>
    <submittedName>
        <fullName evidence="2">Cupin domain-containing protein</fullName>
    </submittedName>
</protein>
<dbReference type="CDD" id="cd02226">
    <property type="entry name" value="cupin_YdbB-like"/>
    <property type="match status" value="1"/>
</dbReference>
<dbReference type="OrthoDB" id="9794183at2"/>
<proteinExistence type="predicted"/>
<dbReference type="PROSITE" id="PS50042">
    <property type="entry name" value="CNMP_BINDING_3"/>
    <property type="match status" value="1"/>
</dbReference>
<dbReference type="InterPro" id="IPR013096">
    <property type="entry name" value="Cupin_2"/>
</dbReference>
<keyword evidence="3" id="KW-1185">Reference proteome</keyword>
<evidence type="ECO:0000313" key="2">
    <source>
        <dbReference type="EMBL" id="REK73978.1"/>
    </source>
</evidence>
<dbReference type="RefSeq" id="WP_119702656.1">
    <property type="nucleotide sequence ID" value="NZ_JBHSOI010000001.1"/>
</dbReference>
<dbReference type="EMBL" id="QUBR01000001">
    <property type="protein sequence ID" value="REK73978.1"/>
    <property type="molecule type" value="Genomic_DNA"/>
</dbReference>